<dbReference type="PROSITE" id="PS51085">
    <property type="entry name" value="2FE2S_FER_2"/>
    <property type="match status" value="1"/>
</dbReference>
<sequence length="332" mass="35281">MALMTRQLRIEPDGIAIDMADHETILQAARRAGVALPYECGWGSCGTCKVTLVAGQVDLIFPGAPAVNPRDARRNRILACQSRATSEVTIARGPGAWSMPAPGCVERQAILRDVVDLAPEVRQFSFETAEPIDFRPGQYAILHLGADLRRCYSMSNLPGGNLLQFIARRYDGGTGSNALAALAPGAVITIEAPFGTCTLRRRPGRKVFVAGGTGIAPILAMMREAAEARLDFGSPVDVIYGARGPADLAAHDVLRAVIARIAQARYLPVVENAPSGWPHAAGFVTDAIKATIPDPAAAEFYVAGPPIMVDAVKSLLRSADVPITQVHYDSFG</sequence>
<dbReference type="InterPro" id="IPR012675">
    <property type="entry name" value="Beta-grasp_dom_sf"/>
</dbReference>
<accession>A0ABS5G758</accession>
<proteinExistence type="predicted"/>
<gene>
    <name evidence="4" type="ORF">JQ619_11900</name>
</gene>
<protein>
    <submittedName>
        <fullName evidence="4">2Fe-2S iron-sulfur cluster binding domain-containing protein</fullName>
    </submittedName>
</protein>
<evidence type="ECO:0000259" key="3">
    <source>
        <dbReference type="PROSITE" id="PS51384"/>
    </source>
</evidence>
<dbReference type="PROSITE" id="PS51384">
    <property type="entry name" value="FAD_FR"/>
    <property type="match status" value="1"/>
</dbReference>
<dbReference type="SUPFAM" id="SSF63380">
    <property type="entry name" value="Riboflavin synthase domain-like"/>
    <property type="match status" value="1"/>
</dbReference>
<feature type="domain" description="2Fe-2S ferredoxin-type" evidence="2">
    <location>
        <begin position="6"/>
        <end position="96"/>
    </location>
</feature>
<organism evidence="4 5">
    <name type="scientific">Bradyrhizobium denitrificans</name>
    <dbReference type="NCBI Taxonomy" id="2734912"/>
    <lineage>
        <taxon>Bacteria</taxon>
        <taxon>Pseudomonadati</taxon>
        <taxon>Pseudomonadota</taxon>
        <taxon>Alphaproteobacteria</taxon>
        <taxon>Hyphomicrobiales</taxon>
        <taxon>Nitrobacteraceae</taxon>
        <taxon>Bradyrhizobium</taxon>
    </lineage>
</organism>
<evidence type="ECO:0000259" key="2">
    <source>
        <dbReference type="PROSITE" id="PS51085"/>
    </source>
</evidence>
<dbReference type="Proteomes" id="UP001314635">
    <property type="component" value="Unassembled WGS sequence"/>
</dbReference>
<dbReference type="InterPro" id="IPR001433">
    <property type="entry name" value="OxRdtase_FAD/NAD-bd"/>
</dbReference>
<dbReference type="PRINTS" id="PR00410">
    <property type="entry name" value="PHEHYDRXLASE"/>
</dbReference>
<dbReference type="PANTHER" id="PTHR47354">
    <property type="entry name" value="NADH OXIDOREDUCTASE HCR"/>
    <property type="match status" value="1"/>
</dbReference>
<dbReference type="PRINTS" id="PR00371">
    <property type="entry name" value="FPNCR"/>
</dbReference>
<evidence type="ECO:0000256" key="1">
    <source>
        <dbReference type="ARBA" id="ARBA00034078"/>
    </source>
</evidence>
<dbReference type="Pfam" id="PF00111">
    <property type="entry name" value="Fer2"/>
    <property type="match status" value="1"/>
</dbReference>
<dbReference type="Gene3D" id="3.10.20.30">
    <property type="match status" value="1"/>
</dbReference>
<comment type="caution">
    <text evidence="4">The sequence shown here is derived from an EMBL/GenBank/DDBJ whole genome shotgun (WGS) entry which is preliminary data.</text>
</comment>
<dbReference type="CDD" id="cd06190">
    <property type="entry name" value="T4MO_e_transfer_like"/>
    <property type="match status" value="1"/>
</dbReference>
<feature type="domain" description="FAD-binding FR-type" evidence="3">
    <location>
        <begin position="104"/>
        <end position="200"/>
    </location>
</feature>
<dbReference type="InterPro" id="IPR017927">
    <property type="entry name" value="FAD-bd_FR_type"/>
</dbReference>
<dbReference type="InterPro" id="IPR050415">
    <property type="entry name" value="MRET"/>
</dbReference>
<evidence type="ECO:0000313" key="4">
    <source>
        <dbReference type="EMBL" id="MBR1136471.1"/>
    </source>
</evidence>
<name>A0ABS5G758_9BRAD</name>
<dbReference type="Pfam" id="PF00175">
    <property type="entry name" value="NAD_binding_1"/>
    <property type="match status" value="1"/>
</dbReference>
<dbReference type="InterPro" id="IPR036010">
    <property type="entry name" value="2Fe-2S_ferredoxin-like_sf"/>
</dbReference>
<dbReference type="Pfam" id="PF00970">
    <property type="entry name" value="FAD_binding_6"/>
    <property type="match status" value="1"/>
</dbReference>
<dbReference type="SUPFAM" id="SSF52343">
    <property type="entry name" value="Ferredoxin reductase-like, C-terminal NADP-linked domain"/>
    <property type="match status" value="1"/>
</dbReference>
<reference evidence="5" key="1">
    <citation type="journal article" date="2021" name="ISME J.">
        <title>Evolutionary origin and ecological implication of a unique nif island in free-living Bradyrhizobium lineages.</title>
        <authorList>
            <person name="Tao J."/>
        </authorList>
    </citation>
    <scope>NUCLEOTIDE SEQUENCE [LARGE SCALE GENOMIC DNA]</scope>
    <source>
        <strain evidence="5">SZCCT0094</strain>
    </source>
</reference>
<dbReference type="Gene3D" id="2.40.30.10">
    <property type="entry name" value="Translation factors"/>
    <property type="match status" value="1"/>
</dbReference>
<dbReference type="CDD" id="cd00207">
    <property type="entry name" value="fer2"/>
    <property type="match status" value="1"/>
</dbReference>
<dbReference type="EMBL" id="JAFCLK010000010">
    <property type="protein sequence ID" value="MBR1136471.1"/>
    <property type="molecule type" value="Genomic_DNA"/>
</dbReference>
<comment type="cofactor">
    <cofactor evidence="1">
        <name>[2Fe-2S] cluster</name>
        <dbReference type="ChEBI" id="CHEBI:190135"/>
    </cofactor>
</comment>
<dbReference type="PROSITE" id="PS00197">
    <property type="entry name" value="2FE2S_FER_1"/>
    <property type="match status" value="1"/>
</dbReference>
<dbReference type="InterPro" id="IPR039261">
    <property type="entry name" value="FNR_nucleotide-bd"/>
</dbReference>
<evidence type="ECO:0000313" key="5">
    <source>
        <dbReference type="Proteomes" id="UP001314635"/>
    </source>
</evidence>
<dbReference type="Gene3D" id="3.40.50.80">
    <property type="entry name" value="Nucleotide-binding domain of ferredoxin-NADP reductase (FNR) module"/>
    <property type="match status" value="1"/>
</dbReference>
<keyword evidence="5" id="KW-1185">Reference proteome</keyword>
<dbReference type="InterPro" id="IPR008333">
    <property type="entry name" value="Cbr1-like_FAD-bd_dom"/>
</dbReference>
<dbReference type="InterPro" id="IPR006058">
    <property type="entry name" value="2Fe2S_fd_BS"/>
</dbReference>
<dbReference type="InterPro" id="IPR001041">
    <property type="entry name" value="2Fe-2S_ferredoxin-type"/>
</dbReference>
<dbReference type="InterPro" id="IPR017938">
    <property type="entry name" value="Riboflavin_synthase-like_b-brl"/>
</dbReference>
<dbReference type="PANTHER" id="PTHR47354:SF5">
    <property type="entry name" value="PROTEIN RFBI"/>
    <property type="match status" value="1"/>
</dbReference>
<dbReference type="SUPFAM" id="SSF54292">
    <property type="entry name" value="2Fe-2S ferredoxin-like"/>
    <property type="match status" value="1"/>
</dbReference>
<dbReference type="InterPro" id="IPR001709">
    <property type="entry name" value="Flavoprot_Pyr_Nucl_cyt_Rdtase"/>
</dbReference>